<proteinExistence type="inferred from homology"/>
<feature type="binding site" evidence="10">
    <location>
        <position position="233"/>
    </location>
    <ligand>
        <name>S-adenosyl-L-methionine</name>
        <dbReference type="ChEBI" id="CHEBI:59789"/>
    </ligand>
</feature>
<reference evidence="13 14" key="1">
    <citation type="submission" date="2019-01" db="EMBL/GenBank/DDBJ databases">
        <title>Draft genome sequence of Cellulomonas takizawaensis strain TKZ-21.</title>
        <authorList>
            <person name="Yamamura H."/>
            <person name="Hayashi T."/>
            <person name="Hamada M."/>
            <person name="Serisawa Y."/>
            <person name="Matsuyama K."/>
            <person name="Nakagawa Y."/>
            <person name="Otoguro M."/>
            <person name="Yanagida F."/>
            <person name="Hayakawa M."/>
        </authorList>
    </citation>
    <scope>NUCLEOTIDE SEQUENCE [LARGE SCALE GENOMIC DNA]</scope>
    <source>
        <strain evidence="13 14">NBRC12680</strain>
    </source>
</reference>
<feature type="binding site" evidence="10">
    <location>
        <position position="313"/>
    </location>
    <ligand>
        <name>[4Fe-4S] cluster</name>
        <dbReference type="ChEBI" id="CHEBI:49883"/>
        <label>2</label>
        <note>4Fe-4S-substrate</note>
    </ligand>
</feature>
<dbReference type="Proteomes" id="UP000289954">
    <property type="component" value="Unassembled WGS sequence"/>
</dbReference>
<feature type="binding site" evidence="10">
    <location>
        <position position="199"/>
    </location>
    <ligand>
        <name>GTP</name>
        <dbReference type="ChEBI" id="CHEBI:37565"/>
    </ligand>
</feature>
<comment type="caution">
    <text evidence="13">The sequence shown here is derived from an EMBL/GenBank/DDBJ whole genome shotgun (WGS) entry which is preliminary data.</text>
</comment>
<dbReference type="PANTHER" id="PTHR22960:SF0">
    <property type="entry name" value="MOLYBDENUM COFACTOR BIOSYNTHESIS PROTEIN 1"/>
    <property type="match status" value="1"/>
</dbReference>
<evidence type="ECO:0000313" key="14">
    <source>
        <dbReference type="Proteomes" id="UP000289954"/>
    </source>
</evidence>
<keyword evidence="1 10" id="KW-0004">4Fe-4S</keyword>
<evidence type="ECO:0000256" key="1">
    <source>
        <dbReference type="ARBA" id="ARBA00022485"/>
    </source>
</evidence>
<feature type="binding site" evidence="10">
    <location>
        <position position="299"/>
    </location>
    <ligand>
        <name>[4Fe-4S] cluster</name>
        <dbReference type="ChEBI" id="CHEBI:49883"/>
        <label>2</label>
        <note>4Fe-4S-substrate</note>
    </ligand>
</feature>
<dbReference type="SFLD" id="SFLDG01383">
    <property type="entry name" value="cyclic_pyranopterin_phosphate"/>
    <property type="match status" value="1"/>
</dbReference>
<dbReference type="InterPro" id="IPR006638">
    <property type="entry name" value="Elp3/MiaA/NifB-like_rSAM"/>
</dbReference>
<dbReference type="PANTHER" id="PTHR22960">
    <property type="entry name" value="MOLYBDOPTERIN COFACTOR SYNTHESIS PROTEIN A"/>
    <property type="match status" value="1"/>
</dbReference>
<dbReference type="InterPro" id="IPR007197">
    <property type="entry name" value="rSAM"/>
</dbReference>
<dbReference type="InterPro" id="IPR050105">
    <property type="entry name" value="MoCo_biosynth_MoaA/MoaC"/>
</dbReference>
<dbReference type="GO" id="GO:1904047">
    <property type="term" value="F:S-adenosyl-L-methionine binding"/>
    <property type="evidence" value="ECO:0007669"/>
    <property type="project" value="UniProtKB-UniRule"/>
</dbReference>
<sequence>MTPDEPTASTPHEGATPPRSTPALSGSTVPADGSTATPVAPLVDRFGRPHHDLRISLTDRCSLRCTYCMPAEGVPWLARQTMLSTDEIVRVARVGVDLGITEIRLTGGEPLLRVDVVDVVRRLTALTGPHGSPEVSLTTNALRLPALAAPLRDAGLSRVNISLDTLDRGRFMELTRRDKLVDTLAGIAAADAAGLHPVKINAVAMRGVNDDEVVALTRFAVDRGYQMRFIEQMPLDGGHTWDRTQMVTQAEILDRLTSAFTLTEVPGRGAAPAELWTVDGGPETVGVIASVTAPFCSACDRLRLTADGQLRACLFAQDEVDVRAVVRDAEVGDEAVAEAFRRCLAGKKAGHGIGEPTFRQPDRPMSAIGG</sequence>
<dbReference type="SFLD" id="SFLDS00029">
    <property type="entry name" value="Radical_SAM"/>
    <property type="match status" value="1"/>
</dbReference>
<keyword evidence="8 10" id="KW-0501">Molybdenum cofactor biosynthesis</keyword>
<feature type="binding site" evidence="10">
    <location>
        <position position="104"/>
    </location>
    <ligand>
        <name>GTP</name>
        <dbReference type="ChEBI" id="CHEBI:37565"/>
    </ligand>
</feature>
<feature type="region of interest" description="Disordered" evidence="11">
    <location>
        <begin position="1"/>
        <end position="44"/>
    </location>
</feature>
<dbReference type="CDD" id="cd01335">
    <property type="entry name" value="Radical_SAM"/>
    <property type="match status" value="1"/>
</dbReference>
<dbReference type="CDD" id="cd21117">
    <property type="entry name" value="Twitch_MoaA"/>
    <property type="match status" value="1"/>
</dbReference>
<dbReference type="EMBL" id="BIMR01000230">
    <property type="protein sequence ID" value="GCE77615.1"/>
    <property type="molecule type" value="Genomic_DNA"/>
</dbReference>
<evidence type="ECO:0000256" key="10">
    <source>
        <dbReference type="HAMAP-Rule" id="MF_01225"/>
    </source>
</evidence>
<comment type="pathway">
    <text evidence="10">Cofactor biosynthesis; molybdopterin biosynthesis.</text>
</comment>
<keyword evidence="5 10" id="KW-0408">Iron</keyword>
<feature type="binding site" evidence="10">
    <location>
        <position position="61"/>
    </location>
    <ligand>
        <name>[4Fe-4S] cluster</name>
        <dbReference type="ChEBI" id="CHEBI:49883"/>
        <label>1</label>
        <note>4Fe-4S-S-AdoMet</note>
    </ligand>
</feature>
<dbReference type="SUPFAM" id="SSF102114">
    <property type="entry name" value="Radical SAM enzymes"/>
    <property type="match status" value="1"/>
</dbReference>
<evidence type="ECO:0000256" key="6">
    <source>
        <dbReference type="ARBA" id="ARBA00023014"/>
    </source>
</evidence>
<feature type="binding site" evidence="10">
    <location>
        <position position="138"/>
    </location>
    <ligand>
        <name>GTP</name>
        <dbReference type="ChEBI" id="CHEBI:37565"/>
    </ligand>
</feature>
<dbReference type="GO" id="GO:0061798">
    <property type="term" value="F:GTP 3',8'-cyclase activity"/>
    <property type="evidence" value="ECO:0007669"/>
    <property type="project" value="UniProtKB-UniRule"/>
</dbReference>
<dbReference type="InterPro" id="IPR013785">
    <property type="entry name" value="Aldolase_TIM"/>
</dbReference>
<evidence type="ECO:0000313" key="13">
    <source>
        <dbReference type="EMBL" id="GCE77615.1"/>
    </source>
</evidence>
<dbReference type="GO" id="GO:0046872">
    <property type="term" value="F:metal ion binding"/>
    <property type="evidence" value="ECO:0007669"/>
    <property type="project" value="UniProtKB-KW"/>
</dbReference>
<keyword evidence="2 10" id="KW-0949">S-adenosyl-L-methionine</keyword>
<evidence type="ECO:0000256" key="11">
    <source>
        <dbReference type="SAM" id="MobiDB-lite"/>
    </source>
</evidence>
<dbReference type="InterPro" id="IPR058240">
    <property type="entry name" value="rSAM_sf"/>
</dbReference>
<dbReference type="SFLD" id="SFLDG01386">
    <property type="entry name" value="main_SPASM_domain-containing"/>
    <property type="match status" value="1"/>
</dbReference>
<dbReference type="RefSeq" id="WP_373862183.1">
    <property type="nucleotide sequence ID" value="NZ_BIMR01000230.1"/>
</dbReference>
<evidence type="ECO:0000256" key="2">
    <source>
        <dbReference type="ARBA" id="ARBA00022691"/>
    </source>
</evidence>
<dbReference type="Pfam" id="PF06463">
    <property type="entry name" value="Mob_synth_C"/>
    <property type="match status" value="1"/>
</dbReference>
<dbReference type="SMART" id="SM00729">
    <property type="entry name" value="Elp3"/>
    <property type="match status" value="1"/>
</dbReference>
<dbReference type="PROSITE" id="PS51918">
    <property type="entry name" value="RADICAL_SAM"/>
    <property type="match status" value="1"/>
</dbReference>
<name>A0A402DU24_9CELL</name>
<accession>A0A402DU24</accession>
<feature type="binding site" evidence="10">
    <location>
        <position position="65"/>
    </location>
    <ligand>
        <name>[4Fe-4S] cluster</name>
        <dbReference type="ChEBI" id="CHEBI:49883"/>
        <label>1</label>
        <note>4Fe-4S-S-AdoMet</note>
    </ligand>
</feature>
<keyword evidence="4 10" id="KW-0547">Nucleotide-binding</keyword>
<dbReference type="HAMAP" id="MF_01225_B">
    <property type="entry name" value="MoaA_B"/>
    <property type="match status" value="1"/>
</dbReference>
<protein>
    <recommendedName>
        <fullName evidence="10">GTP 3',8-cyclase</fullName>
        <ecNumber evidence="10">4.1.99.22</ecNumber>
    </recommendedName>
    <alternativeName>
        <fullName evidence="10">Molybdenum cofactor biosynthesis protein A</fullName>
    </alternativeName>
</protein>
<dbReference type="GO" id="GO:0061799">
    <property type="term" value="F:cyclic pyranopterin monophosphate synthase activity"/>
    <property type="evidence" value="ECO:0007669"/>
    <property type="project" value="TreeGrafter"/>
</dbReference>
<keyword evidence="3 10" id="KW-0479">Metal-binding</keyword>
<feature type="binding site" evidence="10">
    <location>
        <begin position="301"/>
        <end position="303"/>
    </location>
    <ligand>
        <name>GTP</name>
        <dbReference type="ChEBI" id="CHEBI:37565"/>
    </ligand>
</feature>
<organism evidence="13 14">
    <name type="scientific">Cellulomonas biazotea</name>
    <dbReference type="NCBI Taxonomy" id="1709"/>
    <lineage>
        <taxon>Bacteria</taxon>
        <taxon>Bacillati</taxon>
        <taxon>Actinomycetota</taxon>
        <taxon>Actinomycetes</taxon>
        <taxon>Micrococcales</taxon>
        <taxon>Cellulomonadaceae</taxon>
        <taxon>Cellulomonas</taxon>
    </lineage>
</organism>
<evidence type="ECO:0000259" key="12">
    <source>
        <dbReference type="PROSITE" id="PS51918"/>
    </source>
</evidence>
<evidence type="ECO:0000256" key="3">
    <source>
        <dbReference type="ARBA" id="ARBA00022723"/>
    </source>
</evidence>
<evidence type="ECO:0000256" key="9">
    <source>
        <dbReference type="ARBA" id="ARBA00023239"/>
    </source>
</evidence>
<dbReference type="GO" id="GO:0005525">
    <property type="term" value="F:GTP binding"/>
    <property type="evidence" value="ECO:0007669"/>
    <property type="project" value="UniProtKB-UniRule"/>
</dbReference>
<dbReference type="Gene3D" id="3.20.20.70">
    <property type="entry name" value="Aldolase class I"/>
    <property type="match status" value="1"/>
</dbReference>
<dbReference type="NCBIfam" id="TIGR02666">
    <property type="entry name" value="moaA"/>
    <property type="match status" value="1"/>
</dbReference>
<comment type="cofactor">
    <cofactor evidence="10">
        <name>[4Fe-4S] cluster</name>
        <dbReference type="ChEBI" id="CHEBI:49883"/>
    </cofactor>
    <text evidence="10">Binds 2 [4Fe-4S] clusters. Binds 1 [4Fe-4S] cluster coordinated with 3 cysteines and an exchangeable S-adenosyl-L-methionine and 1 [4Fe-4S] cluster coordinated with 3 cysteines and the GTP-derived substrate.</text>
</comment>
<feature type="binding site" evidence="10">
    <location>
        <position position="54"/>
    </location>
    <ligand>
        <name>GTP</name>
        <dbReference type="ChEBI" id="CHEBI:37565"/>
    </ligand>
</feature>
<comment type="catalytic activity">
    <reaction evidence="10">
        <text>GTP + AH2 + S-adenosyl-L-methionine = (8S)-3',8-cyclo-7,8-dihydroguanosine 5'-triphosphate + 5'-deoxyadenosine + L-methionine + A + H(+)</text>
        <dbReference type="Rhea" id="RHEA:49576"/>
        <dbReference type="ChEBI" id="CHEBI:13193"/>
        <dbReference type="ChEBI" id="CHEBI:15378"/>
        <dbReference type="ChEBI" id="CHEBI:17319"/>
        <dbReference type="ChEBI" id="CHEBI:17499"/>
        <dbReference type="ChEBI" id="CHEBI:37565"/>
        <dbReference type="ChEBI" id="CHEBI:57844"/>
        <dbReference type="ChEBI" id="CHEBI:59789"/>
        <dbReference type="ChEBI" id="CHEBI:131766"/>
        <dbReference type="EC" id="4.1.99.22"/>
    </reaction>
</comment>
<dbReference type="GO" id="GO:0051539">
    <property type="term" value="F:4 iron, 4 sulfur cluster binding"/>
    <property type="evidence" value="ECO:0007669"/>
    <property type="project" value="UniProtKB-UniRule"/>
</dbReference>
<dbReference type="AlphaFoldDB" id="A0A402DU24"/>
<gene>
    <name evidence="10 13" type="primary">moaA</name>
    <name evidence="13" type="ORF">CBZ_26710</name>
</gene>
<feature type="binding site" evidence="10">
    <location>
        <position position="296"/>
    </location>
    <ligand>
        <name>[4Fe-4S] cluster</name>
        <dbReference type="ChEBI" id="CHEBI:49883"/>
        <label>2</label>
        <note>4Fe-4S-substrate</note>
    </ligand>
</feature>
<feature type="domain" description="Radical SAM core" evidence="12">
    <location>
        <begin position="45"/>
        <end position="273"/>
    </location>
</feature>
<dbReference type="InterPro" id="IPR013483">
    <property type="entry name" value="MoaA"/>
</dbReference>
<comment type="subunit">
    <text evidence="10">Monomer and homodimer.</text>
</comment>
<keyword evidence="6 10" id="KW-0411">Iron-sulfur</keyword>
<comment type="similarity">
    <text evidence="10">Belongs to the radical SAM superfamily. MoaA family.</text>
</comment>
<feature type="binding site" evidence="10">
    <location>
        <position position="108"/>
    </location>
    <ligand>
        <name>S-adenosyl-L-methionine</name>
        <dbReference type="ChEBI" id="CHEBI:59789"/>
    </ligand>
</feature>
<dbReference type="GO" id="GO:0006777">
    <property type="term" value="P:Mo-molybdopterin cofactor biosynthetic process"/>
    <property type="evidence" value="ECO:0007669"/>
    <property type="project" value="UniProtKB-UniRule"/>
</dbReference>
<dbReference type="InterPro" id="IPR010505">
    <property type="entry name" value="MoaA_twitch"/>
</dbReference>
<evidence type="ECO:0000256" key="4">
    <source>
        <dbReference type="ARBA" id="ARBA00022741"/>
    </source>
</evidence>
<feature type="binding site" evidence="10">
    <location>
        <position position="68"/>
    </location>
    <ligand>
        <name>[4Fe-4S] cluster</name>
        <dbReference type="ChEBI" id="CHEBI:49883"/>
        <label>1</label>
        <note>4Fe-4S-S-AdoMet</note>
    </ligand>
</feature>
<dbReference type="InterPro" id="IPR040064">
    <property type="entry name" value="MoaA-like"/>
</dbReference>
<dbReference type="Pfam" id="PF04055">
    <property type="entry name" value="Radical_SAM"/>
    <property type="match status" value="1"/>
</dbReference>
<dbReference type="SFLD" id="SFLDG01067">
    <property type="entry name" value="SPASM/twitch_domain_containing"/>
    <property type="match status" value="1"/>
</dbReference>
<comment type="function">
    <text evidence="10">Catalyzes the cyclization of GTP to (8S)-3',8-cyclo-7,8-dihydroguanosine 5'-triphosphate.</text>
</comment>
<evidence type="ECO:0000256" key="7">
    <source>
        <dbReference type="ARBA" id="ARBA00023134"/>
    </source>
</evidence>
<dbReference type="EC" id="4.1.99.22" evidence="10"/>
<keyword evidence="9 10" id="KW-0456">Lyase</keyword>
<evidence type="ECO:0000256" key="8">
    <source>
        <dbReference type="ARBA" id="ARBA00023150"/>
    </source>
</evidence>
<keyword evidence="14" id="KW-1185">Reference proteome</keyword>
<keyword evidence="7 10" id="KW-0342">GTP-binding</keyword>
<dbReference type="UniPathway" id="UPA00344"/>
<feature type="binding site" evidence="10">
    <location>
        <position position="162"/>
    </location>
    <ligand>
        <name>S-adenosyl-L-methionine</name>
        <dbReference type="ChEBI" id="CHEBI:59789"/>
    </ligand>
</feature>
<feature type="binding site" evidence="10">
    <location>
        <position position="67"/>
    </location>
    <ligand>
        <name>S-adenosyl-L-methionine</name>
        <dbReference type="ChEBI" id="CHEBI:59789"/>
    </ligand>
</feature>
<evidence type="ECO:0000256" key="5">
    <source>
        <dbReference type="ARBA" id="ARBA00023004"/>
    </source>
</evidence>